<dbReference type="InterPro" id="IPR019538">
    <property type="entry name" value="PSMD5"/>
</dbReference>
<dbReference type="EMBL" id="CACVBM020001163">
    <property type="protein sequence ID" value="CAA7036317.1"/>
    <property type="molecule type" value="Genomic_DNA"/>
</dbReference>
<dbReference type="GO" id="GO:0043248">
    <property type="term" value="P:proteasome assembly"/>
    <property type="evidence" value="ECO:0007669"/>
    <property type="project" value="InterPro"/>
</dbReference>
<protein>
    <submittedName>
        <fullName evidence="1">Uncharacterized protein</fullName>
    </submittedName>
</protein>
<dbReference type="PANTHER" id="PTHR13554">
    <property type="entry name" value="26S PROTEASOME NON-ATPASE REGULATORY SUBUNIT 5-RELATED"/>
    <property type="match status" value="1"/>
</dbReference>
<dbReference type="AlphaFoldDB" id="A0A6D2J8K3"/>
<dbReference type="GO" id="GO:0005829">
    <property type="term" value="C:cytosol"/>
    <property type="evidence" value="ECO:0007669"/>
    <property type="project" value="TreeGrafter"/>
</dbReference>
<evidence type="ECO:0000313" key="1">
    <source>
        <dbReference type="EMBL" id="CAA7036317.1"/>
    </source>
</evidence>
<name>A0A6D2J8K3_9BRAS</name>
<dbReference type="PANTHER" id="PTHR13554:SF10">
    <property type="entry name" value="26S PROTEASOME NON-ATPASE REGULATORY SUBUNIT 5"/>
    <property type="match status" value="1"/>
</dbReference>
<gene>
    <name evidence="1" type="ORF">MERR_LOCUS23552</name>
</gene>
<evidence type="ECO:0000313" key="2">
    <source>
        <dbReference type="Proteomes" id="UP000467841"/>
    </source>
</evidence>
<sequence>MGLPCFCLIRRRKWLLRKSPILRKIQPYRVQVESGGSKLSSYTLIVCNSFQSDKHIFRRTVTFKEARVWDLALIGKLFSICQGVAWAVRLLDLLEAEMKGTQDTLVTSNVLELYYELMELEHSSEFAPQTSLIQLLFSIISDKSMETL</sequence>
<proteinExistence type="predicted"/>
<reference evidence="1" key="1">
    <citation type="submission" date="2020-01" db="EMBL/GenBank/DDBJ databases">
        <authorList>
            <person name="Mishra B."/>
        </authorList>
    </citation>
    <scope>NUCLEOTIDE SEQUENCE [LARGE SCALE GENOMIC DNA]</scope>
</reference>
<dbReference type="Proteomes" id="UP000467841">
    <property type="component" value="Unassembled WGS sequence"/>
</dbReference>
<keyword evidence="2" id="KW-1185">Reference proteome</keyword>
<organism evidence="1 2">
    <name type="scientific">Microthlaspi erraticum</name>
    <dbReference type="NCBI Taxonomy" id="1685480"/>
    <lineage>
        <taxon>Eukaryota</taxon>
        <taxon>Viridiplantae</taxon>
        <taxon>Streptophyta</taxon>
        <taxon>Embryophyta</taxon>
        <taxon>Tracheophyta</taxon>
        <taxon>Spermatophyta</taxon>
        <taxon>Magnoliopsida</taxon>
        <taxon>eudicotyledons</taxon>
        <taxon>Gunneridae</taxon>
        <taxon>Pentapetalae</taxon>
        <taxon>rosids</taxon>
        <taxon>malvids</taxon>
        <taxon>Brassicales</taxon>
        <taxon>Brassicaceae</taxon>
        <taxon>Coluteocarpeae</taxon>
        <taxon>Microthlaspi</taxon>
    </lineage>
</organism>
<comment type="caution">
    <text evidence="1">The sequence shown here is derived from an EMBL/GenBank/DDBJ whole genome shotgun (WGS) entry which is preliminary data.</text>
</comment>
<accession>A0A6D2J8K3</accession>